<keyword evidence="12" id="KW-0472">Membrane</keyword>
<evidence type="ECO:0000313" key="18">
    <source>
        <dbReference type="Proteomes" id="UP001159405"/>
    </source>
</evidence>
<evidence type="ECO:0000256" key="1">
    <source>
        <dbReference type="ARBA" id="ARBA00004606"/>
    </source>
</evidence>
<evidence type="ECO:0000256" key="10">
    <source>
        <dbReference type="ARBA" id="ARBA00022968"/>
    </source>
</evidence>
<evidence type="ECO:0000256" key="11">
    <source>
        <dbReference type="ARBA" id="ARBA00022989"/>
    </source>
</evidence>
<reference evidence="17 18" key="1">
    <citation type="submission" date="2022-05" db="EMBL/GenBank/DDBJ databases">
        <authorList>
            <consortium name="Genoscope - CEA"/>
            <person name="William W."/>
        </authorList>
    </citation>
    <scope>NUCLEOTIDE SEQUENCE [LARGE SCALE GENOMIC DNA]</scope>
</reference>
<evidence type="ECO:0000256" key="6">
    <source>
        <dbReference type="ARBA" id="ARBA00022676"/>
    </source>
</evidence>
<keyword evidence="13" id="KW-0325">Glycoprotein</keyword>
<dbReference type="InterPro" id="IPR003406">
    <property type="entry name" value="Glyco_trans_14"/>
</dbReference>
<comment type="similarity">
    <text evidence="15">Belongs to the glycosyltransferase 14 family.</text>
</comment>
<keyword evidence="5" id="KW-0813">Transport</keyword>
<evidence type="ECO:0000256" key="4">
    <source>
        <dbReference type="ARBA" id="ARBA00017934"/>
    </source>
</evidence>
<keyword evidence="9" id="KW-0653">Protein transport</keyword>
<evidence type="ECO:0000256" key="8">
    <source>
        <dbReference type="ARBA" id="ARBA00022692"/>
    </source>
</evidence>
<keyword evidence="10" id="KW-0735">Signal-anchor</keyword>
<comment type="pathway">
    <text evidence="2">Protein modification; protein glycosylation.</text>
</comment>
<comment type="caution">
    <text evidence="17">The sequence shown here is derived from an EMBL/GenBank/DDBJ whole genome shotgun (WGS) entry which is preliminary data.</text>
</comment>
<evidence type="ECO:0000256" key="2">
    <source>
        <dbReference type="ARBA" id="ARBA00004922"/>
    </source>
</evidence>
<dbReference type="Gene3D" id="1.10.10.10">
    <property type="entry name" value="Winged helix-like DNA-binding domain superfamily/Winged helix DNA-binding domain"/>
    <property type="match status" value="1"/>
</dbReference>
<dbReference type="EMBL" id="CALNXK010000026">
    <property type="protein sequence ID" value="CAH3113467.1"/>
    <property type="molecule type" value="Genomic_DNA"/>
</dbReference>
<dbReference type="Gene3D" id="1.10.10.570">
    <property type="entry name" value="Winged helix' DNA-binding domain. Chain C. Domain 1"/>
    <property type="match status" value="1"/>
</dbReference>
<dbReference type="Pfam" id="PF05871">
    <property type="entry name" value="ESCRT-II"/>
    <property type="match status" value="1"/>
</dbReference>
<organism evidence="17 18">
    <name type="scientific">Porites lobata</name>
    <dbReference type="NCBI Taxonomy" id="104759"/>
    <lineage>
        <taxon>Eukaryota</taxon>
        <taxon>Metazoa</taxon>
        <taxon>Cnidaria</taxon>
        <taxon>Anthozoa</taxon>
        <taxon>Hexacorallia</taxon>
        <taxon>Scleractinia</taxon>
        <taxon>Fungiina</taxon>
        <taxon>Poritidae</taxon>
        <taxon>Porites</taxon>
    </lineage>
</organism>
<comment type="similarity">
    <text evidence="3">Belongs to the VPS25 family.</text>
</comment>
<feature type="region of interest" description="Disordered" evidence="16">
    <location>
        <begin position="202"/>
        <end position="223"/>
    </location>
</feature>
<evidence type="ECO:0000313" key="17">
    <source>
        <dbReference type="EMBL" id="CAH3113467.1"/>
    </source>
</evidence>
<keyword evidence="18" id="KW-1185">Reference proteome</keyword>
<dbReference type="PANTHER" id="PTHR19297:SF191">
    <property type="entry name" value="PROTEIN XYLOSYLTRANSFERASE"/>
    <property type="match status" value="1"/>
</dbReference>
<gene>
    <name evidence="17" type="ORF">PLOB_00022122</name>
</gene>
<sequence length="660" mass="76968">MADGFEWPWQYNFPPFFTLQPNLDTRKKQIEGWCDLVLAYYKHHKSHILDVNEAQSSEIFCNKKIDRKLSIDAINLILEELRVKGNIEWEDKRKQRCFIMWRTPDEWASMIFKWVQENGMTDTVCTLFELRAGDDTVNEEFYGIDMWMLKKALSQLEAKGKAQMFEAPDATDESGLGIESECKWQYADKSCTCSSKREKAEPTRPKMCRPSANTENSRHTREEPLVPRVRRALSIDAKKKEKDGEKIECAHTRWRVRKDAFLDLSVACAIFVSWGFPSEEYCSRRIEEDLSLISNGTHPVQTTLQEISDYQILQTFSQLNCRQISALFSPPSEPSDEERNFPLAYVLQLYQGASLFVKQLQFIYMPQNIYCINIDTKSSLVFVRAIQQIARCLPNVFVTKKRIEVIYLHVSTVRAQLNCIEDLLQSSVRWRYLFNLCGQDLPLYSNQGLVQALKALKGRTNAESCKPNGYTRWRTVHVYEVKKDPGKQGHGAYQWTNTKKEKTPPPHGIEMYKGSSFIAGTREFCEYAVHNETAKAFLNWLNDTMYVDESFFTTLYRHPGVPGGVPWPEQQEFITRDAVNWWIPDNKTPCYGYWLRAICVLRLPDLSWVFGSDLKNMLFTQKIDFKYEQELVDCWYVMAQNRKTHPYATNGISWRKHRCA</sequence>
<keyword evidence="11" id="KW-1133">Transmembrane helix</keyword>
<evidence type="ECO:0000256" key="16">
    <source>
        <dbReference type="SAM" id="MobiDB-lite"/>
    </source>
</evidence>
<evidence type="ECO:0000256" key="9">
    <source>
        <dbReference type="ARBA" id="ARBA00022927"/>
    </source>
</evidence>
<accession>A0ABN8NKZ9</accession>
<evidence type="ECO:0000256" key="13">
    <source>
        <dbReference type="ARBA" id="ARBA00023180"/>
    </source>
</evidence>
<proteinExistence type="inferred from homology"/>
<evidence type="ECO:0000256" key="12">
    <source>
        <dbReference type="ARBA" id="ARBA00023136"/>
    </source>
</evidence>
<evidence type="ECO:0000256" key="14">
    <source>
        <dbReference type="ARBA" id="ARBA00030094"/>
    </source>
</evidence>
<dbReference type="Proteomes" id="UP001159405">
    <property type="component" value="Unassembled WGS sequence"/>
</dbReference>
<keyword evidence="6" id="KW-0328">Glycosyltransferase</keyword>
<comment type="subcellular location">
    <subcellularLocation>
        <location evidence="1">Membrane</location>
        <topology evidence="1">Single-pass type II membrane protein</topology>
    </subcellularLocation>
</comment>
<name>A0ABN8NKZ9_9CNID</name>
<dbReference type="InterPro" id="IPR008570">
    <property type="entry name" value="ESCRT-II_cplx_Vps25-sub"/>
</dbReference>
<dbReference type="PANTHER" id="PTHR19297">
    <property type="entry name" value="GLYCOSYLTRANSFERASE 14 FAMILY MEMBER"/>
    <property type="match status" value="1"/>
</dbReference>
<evidence type="ECO:0000256" key="15">
    <source>
        <dbReference type="ARBA" id="ARBA00038150"/>
    </source>
</evidence>
<dbReference type="InterPro" id="IPR014041">
    <property type="entry name" value="ESCRT-II_cplx_Vps25-sub_N"/>
</dbReference>
<dbReference type="InterPro" id="IPR036388">
    <property type="entry name" value="WH-like_DNA-bd_sf"/>
</dbReference>
<dbReference type="SUPFAM" id="SSF46785">
    <property type="entry name" value="Winged helix' DNA-binding domain"/>
    <property type="match status" value="2"/>
</dbReference>
<keyword evidence="8" id="KW-0812">Transmembrane</keyword>
<evidence type="ECO:0000256" key="7">
    <source>
        <dbReference type="ARBA" id="ARBA00022679"/>
    </source>
</evidence>
<dbReference type="InterPro" id="IPR036390">
    <property type="entry name" value="WH_DNA-bd_sf"/>
</dbReference>
<evidence type="ECO:0000256" key="3">
    <source>
        <dbReference type="ARBA" id="ARBA00009674"/>
    </source>
</evidence>
<evidence type="ECO:0000256" key="5">
    <source>
        <dbReference type="ARBA" id="ARBA00022448"/>
    </source>
</evidence>
<dbReference type="Pfam" id="PF02485">
    <property type="entry name" value="Branch"/>
    <property type="match status" value="1"/>
</dbReference>
<keyword evidence="7" id="KW-0808">Transferase</keyword>
<protein>
    <recommendedName>
        <fullName evidence="4">Vacuolar protein-sorting-associated protein 25</fullName>
    </recommendedName>
    <alternativeName>
        <fullName evidence="14">ESCRT-II complex subunit VPS25</fullName>
    </alternativeName>
</protein>